<proteinExistence type="predicted"/>
<evidence type="ECO:0000313" key="3">
    <source>
        <dbReference type="Proteomes" id="UP000193719"/>
    </source>
</evidence>
<keyword evidence="1" id="KW-0472">Membrane</keyword>
<name>A0A1Y1UZ87_9FUNG</name>
<feature type="transmembrane region" description="Helical" evidence="1">
    <location>
        <begin position="72"/>
        <end position="94"/>
    </location>
</feature>
<feature type="transmembrane region" description="Helical" evidence="1">
    <location>
        <begin position="35"/>
        <end position="56"/>
    </location>
</feature>
<comment type="caution">
    <text evidence="2">The sequence shown here is derived from an EMBL/GenBank/DDBJ whole genome shotgun (WGS) entry which is preliminary data.</text>
</comment>
<keyword evidence="3" id="KW-1185">Reference proteome</keyword>
<dbReference type="AlphaFoldDB" id="A0A1Y1UZ87"/>
<reference evidence="2 3" key="1">
    <citation type="submission" date="2016-08" db="EMBL/GenBank/DDBJ databases">
        <title>Genomes of anaerobic fungi encode conserved fungal cellulosomes for biomass hydrolysis.</title>
        <authorList>
            <consortium name="DOE Joint Genome Institute"/>
            <person name="Haitjema C.H."/>
            <person name="Gilmore S.P."/>
            <person name="Henske J.K."/>
            <person name="Solomon K.V."/>
            <person name="De Groot R."/>
            <person name="Kuo A."/>
            <person name="Mondo S.J."/>
            <person name="Salamov A.A."/>
            <person name="Labutti K."/>
            <person name="Zhao Z."/>
            <person name="Chiniquy J."/>
            <person name="Barry K."/>
            <person name="Brewer H.M."/>
            <person name="Purvine S.O."/>
            <person name="Wright A.T."/>
            <person name="Boxma B."/>
            <person name="Van Alen T."/>
            <person name="Hackstein J.H."/>
            <person name="Baker S.E."/>
            <person name="Grigoriev I.V."/>
            <person name="O'Malley M.A."/>
        </authorList>
    </citation>
    <scope>NUCLEOTIDE SEQUENCE [LARGE SCALE GENOMIC DNA]</scope>
    <source>
        <strain evidence="3">finn</strain>
    </source>
</reference>
<protein>
    <submittedName>
        <fullName evidence="2">Uncharacterized protein</fullName>
    </submittedName>
</protein>
<dbReference type="EMBL" id="MCFH01000049">
    <property type="protein sequence ID" value="ORX43914.1"/>
    <property type="molecule type" value="Genomic_DNA"/>
</dbReference>
<evidence type="ECO:0000256" key="1">
    <source>
        <dbReference type="SAM" id="Phobius"/>
    </source>
</evidence>
<accession>A0A1Y1UZ87</accession>
<reference evidence="2 3" key="2">
    <citation type="submission" date="2016-08" db="EMBL/GenBank/DDBJ databases">
        <title>Pervasive Adenine N6-methylation of Active Genes in Fungi.</title>
        <authorList>
            <consortium name="DOE Joint Genome Institute"/>
            <person name="Mondo S.J."/>
            <person name="Dannebaum R.O."/>
            <person name="Kuo R.C."/>
            <person name="Labutti K."/>
            <person name="Haridas S."/>
            <person name="Kuo A."/>
            <person name="Salamov A."/>
            <person name="Ahrendt S.R."/>
            <person name="Lipzen A."/>
            <person name="Sullivan W."/>
            <person name="Andreopoulos W.B."/>
            <person name="Clum A."/>
            <person name="Lindquist E."/>
            <person name="Daum C."/>
            <person name="Ramamoorthy G.K."/>
            <person name="Gryganskyi A."/>
            <person name="Culley D."/>
            <person name="Magnuson J.K."/>
            <person name="James T.Y."/>
            <person name="O'Malley M.A."/>
            <person name="Stajich J.E."/>
            <person name="Spatafora J.W."/>
            <person name="Visel A."/>
            <person name="Grigoriev I.V."/>
        </authorList>
    </citation>
    <scope>NUCLEOTIDE SEQUENCE [LARGE SCALE GENOMIC DNA]</scope>
    <source>
        <strain evidence="3">finn</strain>
    </source>
</reference>
<evidence type="ECO:0000313" key="2">
    <source>
        <dbReference type="EMBL" id="ORX43914.1"/>
    </source>
</evidence>
<organism evidence="2 3">
    <name type="scientific">Piromyces finnis</name>
    <dbReference type="NCBI Taxonomy" id="1754191"/>
    <lineage>
        <taxon>Eukaryota</taxon>
        <taxon>Fungi</taxon>
        <taxon>Fungi incertae sedis</taxon>
        <taxon>Chytridiomycota</taxon>
        <taxon>Chytridiomycota incertae sedis</taxon>
        <taxon>Neocallimastigomycetes</taxon>
        <taxon>Neocallimastigales</taxon>
        <taxon>Neocallimastigaceae</taxon>
        <taxon>Piromyces</taxon>
    </lineage>
</organism>
<keyword evidence="1" id="KW-1133">Transmembrane helix</keyword>
<dbReference type="Proteomes" id="UP000193719">
    <property type="component" value="Unassembled WGS sequence"/>
</dbReference>
<keyword evidence="1" id="KW-0812">Transmembrane</keyword>
<gene>
    <name evidence="2" type="ORF">BCR36DRAFT_373567</name>
</gene>
<sequence length="120" mass="13919">MGFFDKCFCCSCLTEKQSVKICTWLLVGNPKHSKLLKIALGIITIIQILDLSYYIVKIINHSIEESFDQIELLFIIWFCALAFIISTLLVDYWISSCYYINSLVRTHELEDSTRKKENGI</sequence>